<keyword evidence="1" id="KW-0472">Membrane</keyword>
<accession>A0A6A6MWD6</accession>
<comment type="caution">
    <text evidence="2">The sequence shown here is derived from an EMBL/GenBank/DDBJ whole genome shotgun (WGS) entry which is preliminary data.</text>
</comment>
<name>A0A6A6MWD6_HEVBR</name>
<dbReference type="InterPro" id="IPR055301">
    <property type="entry name" value="Lea14-like_2"/>
</dbReference>
<dbReference type="EMBL" id="JAAGAX010000004">
    <property type="protein sequence ID" value="KAF2317484.1"/>
    <property type="molecule type" value="Genomic_DNA"/>
</dbReference>
<evidence type="ECO:0000313" key="3">
    <source>
        <dbReference type="Proteomes" id="UP000467840"/>
    </source>
</evidence>
<feature type="transmembrane region" description="Helical" evidence="1">
    <location>
        <begin position="20"/>
        <end position="45"/>
    </location>
</feature>
<evidence type="ECO:0000313" key="2">
    <source>
        <dbReference type="EMBL" id="KAF2317484.1"/>
    </source>
</evidence>
<dbReference type="PANTHER" id="PTHR31852">
    <property type="entry name" value="LATE EMBRYOGENESIS ABUNDANT (LEA) HYDROXYPROLINE-RICH GLYCOPROTEIN FAMILY"/>
    <property type="match status" value="1"/>
</dbReference>
<dbReference type="Proteomes" id="UP000467840">
    <property type="component" value="Chromosome 6"/>
</dbReference>
<dbReference type="Gene3D" id="2.60.40.1820">
    <property type="match status" value="1"/>
</dbReference>
<dbReference type="AlphaFoldDB" id="A0A6A6MWD6"/>
<sequence>MKENGDHPLPKPRRRRRCCLIVGGSILLLFFILFIVILILALTVFKAKEPKVQVISASLEGVSPPISFPVINIELNITLNLKLRIQNRNYASFKHGPGKSFILYHAKEVGEVDLDPGVIPSRGSTTIPCRLTIEVDELASNLISLIGDILSGQLVMETRTRIPGRINFLGLFKKHAVAKSACEFTFAFPAMKIENLKVQEQDQVMKAKTYPSANNDDII</sequence>
<keyword evidence="1" id="KW-0812">Transmembrane</keyword>
<proteinExistence type="predicted"/>
<gene>
    <name evidence="2" type="ORF">GH714_022706</name>
</gene>
<reference evidence="2 3" key="1">
    <citation type="journal article" date="2020" name="Mol. Plant">
        <title>The Chromosome-Based Rubber Tree Genome Provides New Insights into Spurge Genome Evolution and Rubber Biosynthesis.</title>
        <authorList>
            <person name="Liu J."/>
            <person name="Shi C."/>
            <person name="Shi C.C."/>
            <person name="Li W."/>
            <person name="Zhang Q.J."/>
            <person name="Zhang Y."/>
            <person name="Li K."/>
            <person name="Lu H.F."/>
            <person name="Shi C."/>
            <person name="Zhu S.T."/>
            <person name="Xiao Z.Y."/>
            <person name="Nan H."/>
            <person name="Yue Y."/>
            <person name="Zhu X.G."/>
            <person name="Wu Y."/>
            <person name="Hong X.N."/>
            <person name="Fan G.Y."/>
            <person name="Tong Y."/>
            <person name="Zhang D."/>
            <person name="Mao C.L."/>
            <person name="Liu Y.L."/>
            <person name="Hao S.J."/>
            <person name="Liu W.Q."/>
            <person name="Lv M.Q."/>
            <person name="Zhang H.B."/>
            <person name="Liu Y."/>
            <person name="Hu-Tang G.R."/>
            <person name="Wang J.P."/>
            <person name="Wang J.H."/>
            <person name="Sun Y.H."/>
            <person name="Ni S.B."/>
            <person name="Chen W.B."/>
            <person name="Zhang X.C."/>
            <person name="Jiao Y.N."/>
            <person name="Eichler E.E."/>
            <person name="Li G.H."/>
            <person name="Liu X."/>
            <person name="Gao L.Z."/>
        </authorList>
    </citation>
    <scope>NUCLEOTIDE SEQUENCE [LARGE SCALE GENOMIC DNA]</scope>
    <source>
        <strain evidence="3">cv. GT1</strain>
        <tissue evidence="2">Leaf</tissue>
    </source>
</reference>
<keyword evidence="3" id="KW-1185">Reference proteome</keyword>
<organism evidence="2 3">
    <name type="scientific">Hevea brasiliensis</name>
    <name type="common">Para rubber tree</name>
    <name type="synonym">Siphonia brasiliensis</name>
    <dbReference type="NCBI Taxonomy" id="3981"/>
    <lineage>
        <taxon>Eukaryota</taxon>
        <taxon>Viridiplantae</taxon>
        <taxon>Streptophyta</taxon>
        <taxon>Embryophyta</taxon>
        <taxon>Tracheophyta</taxon>
        <taxon>Spermatophyta</taxon>
        <taxon>Magnoliopsida</taxon>
        <taxon>eudicotyledons</taxon>
        <taxon>Gunneridae</taxon>
        <taxon>Pentapetalae</taxon>
        <taxon>rosids</taxon>
        <taxon>fabids</taxon>
        <taxon>Malpighiales</taxon>
        <taxon>Euphorbiaceae</taxon>
        <taxon>Crotonoideae</taxon>
        <taxon>Micrandreae</taxon>
        <taxon>Hevea</taxon>
    </lineage>
</organism>
<protein>
    <recommendedName>
        <fullName evidence="4">Late embryogenesis abundant protein LEA-2 subgroup domain-containing protein</fullName>
    </recommendedName>
</protein>
<dbReference type="SUPFAM" id="SSF117070">
    <property type="entry name" value="LEA14-like"/>
    <property type="match status" value="1"/>
</dbReference>
<evidence type="ECO:0000256" key="1">
    <source>
        <dbReference type="SAM" id="Phobius"/>
    </source>
</evidence>
<evidence type="ECO:0008006" key="4">
    <source>
        <dbReference type="Google" id="ProtNLM"/>
    </source>
</evidence>
<keyword evidence="1" id="KW-1133">Transmembrane helix</keyword>